<reference evidence="1" key="1">
    <citation type="journal article" date="2014" name="Front. Microbiol.">
        <title>High frequency of phylogenetically diverse reductive dehalogenase-homologous genes in deep subseafloor sedimentary metagenomes.</title>
        <authorList>
            <person name="Kawai M."/>
            <person name="Futagami T."/>
            <person name="Toyoda A."/>
            <person name="Takaki Y."/>
            <person name="Nishi S."/>
            <person name="Hori S."/>
            <person name="Arai W."/>
            <person name="Tsubouchi T."/>
            <person name="Morono Y."/>
            <person name="Uchiyama I."/>
            <person name="Ito T."/>
            <person name="Fujiyama A."/>
            <person name="Inagaki F."/>
            <person name="Takami H."/>
        </authorList>
    </citation>
    <scope>NUCLEOTIDE SEQUENCE</scope>
    <source>
        <strain evidence="1">Expedition CK06-06</strain>
    </source>
</reference>
<evidence type="ECO:0000313" key="1">
    <source>
        <dbReference type="EMBL" id="GAI15174.1"/>
    </source>
</evidence>
<gene>
    <name evidence="1" type="ORF">S06H3_18464</name>
</gene>
<feature type="non-terminal residue" evidence="1">
    <location>
        <position position="1"/>
    </location>
</feature>
<organism evidence="1">
    <name type="scientific">marine sediment metagenome</name>
    <dbReference type="NCBI Taxonomy" id="412755"/>
    <lineage>
        <taxon>unclassified sequences</taxon>
        <taxon>metagenomes</taxon>
        <taxon>ecological metagenomes</taxon>
    </lineage>
</organism>
<dbReference type="EMBL" id="BARV01009342">
    <property type="protein sequence ID" value="GAI15174.1"/>
    <property type="molecule type" value="Genomic_DNA"/>
</dbReference>
<sequence>NEAKKQGAGVLVGKYIKTDRNEAVERLFEEAEFEKKPGADEMVFWNYDFGARGIPEYPEWFDIKS</sequence>
<name>X1N968_9ZZZZ</name>
<accession>X1N968</accession>
<dbReference type="AlphaFoldDB" id="X1N968"/>
<comment type="caution">
    <text evidence="1">The sequence shown here is derived from an EMBL/GenBank/DDBJ whole genome shotgun (WGS) entry which is preliminary data.</text>
</comment>
<proteinExistence type="predicted"/>
<protein>
    <submittedName>
        <fullName evidence="1">Uncharacterized protein</fullName>
    </submittedName>
</protein>